<comment type="similarity">
    <text evidence="2">Belongs to the CRISPR system Cmr5 family.</text>
</comment>
<dbReference type="EMBL" id="CP071446">
    <property type="protein sequence ID" value="QTA38173.1"/>
    <property type="molecule type" value="Genomic_DNA"/>
</dbReference>
<evidence type="ECO:0000256" key="2">
    <source>
        <dbReference type="ARBA" id="ARBA00006161"/>
    </source>
</evidence>
<protein>
    <recommendedName>
        <fullName evidence="5">CRISPR type III-B/RAMP module-associated protein Cmr5</fullName>
    </recommendedName>
</protein>
<comment type="subcellular location">
    <subcellularLocation>
        <location evidence="1">Cytoplasm</location>
    </subcellularLocation>
</comment>
<evidence type="ECO:0000313" key="6">
    <source>
        <dbReference type="EMBL" id="QTA38173.1"/>
    </source>
</evidence>
<evidence type="ECO:0000256" key="1">
    <source>
        <dbReference type="ARBA" id="ARBA00004496"/>
    </source>
</evidence>
<gene>
    <name evidence="6" type="ORF">JYK00_01130</name>
</gene>
<dbReference type="Proteomes" id="UP000671862">
    <property type="component" value="Chromosome"/>
</dbReference>
<dbReference type="InterPro" id="IPR010160">
    <property type="entry name" value="CRISPR-assoc_prot_Cmr5"/>
</dbReference>
<evidence type="ECO:0000256" key="5">
    <source>
        <dbReference type="ARBA" id="ARBA00030001"/>
    </source>
</evidence>
<reference evidence="6 7" key="1">
    <citation type="submission" date="2021-03" db="EMBL/GenBank/DDBJ databases">
        <title>Thermosipho ferrireducens sp.nov., an anaerobic thermophilic iron-reducing bacterium isolated from a deep-sea hydrothermal sulfide deposits.</title>
        <authorList>
            <person name="Zeng X."/>
            <person name="Chen Y."/>
            <person name="Shao Z."/>
        </authorList>
    </citation>
    <scope>NUCLEOTIDE SEQUENCE [LARGE SCALE GENOMIC DNA]</scope>
    <source>
        <strain evidence="6 7">JL129W03</strain>
    </source>
</reference>
<evidence type="ECO:0000256" key="3">
    <source>
        <dbReference type="ARBA" id="ARBA00022490"/>
    </source>
</evidence>
<evidence type="ECO:0000256" key="4">
    <source>
        <dbReference type="ARBA" id="ARBA00023118"/>
    </source>
</evidence>
<dbReference type="Pfam" id="PF09701">
    <property type="entry name" value="Cas_Cmr5"/>
    <property type="match status" value="1"/>
</dbReference>
<dbReference type="Gene3D" id="1.10.520.30">
    <property type="entry name" value="AF1862-like domain"/>
    <property type="match status" value="1"/>
</dbReference>
<dbReference type="RefSeq" id="WP_207566894.1">
    <property type="nucleotide sequence ID" value="NZ_CP071446.1"/>
</dbReference>
<proteinExistence type="inferred from homology"/>
<accession>A0ABX7S6G0</accession>
<keyword evidence="4" id="KW-0051">Antiviral defense</keyword>
<sequence length="125" mass="14970">MENLEYKINEVAWKIVEKIKEDKKKYKNEIDKALGVLTNNGVYAYWVYCKSKGIEKVFIEEVRELMKYTSVNLKDENGKNKNEEYEKYFRELSKSLKDLLFFKEILEKTLILVRYHAKALEDGDE</sequence>
<keyword evidence="3" id="KW-0963">Cytoplasm</keyword>
<dbReference type="InterPro" id="IPR023101">
    <property type="entry name" value="AF1862-like_dom_sf"/>
</dbReference>
<keyword evidence="7" id="KW-1185">Reference proteome</keyword>
<organism evidence="6 7">
    <name type="scientific">Thermosipho ferrireducens</name>
    <dbReference type="NCBI Taxonomy" id="2571116"/>
    <lineage>
        <taxon>Bacteria</taxon>
        <taxon>Thermotogati</taxon>
        <taxon>Thermotogota</taxon>
        <taxon>Thermotogae</taxon>
        <taxon>Thermotogales</taxon>
        <taxon>Fervidobacteriaceae</taxon>
        <taxon>Thermosipho</taxon>
    </lineage>
</organism>
<name>A0ABX7S6G0_9BACT</name>
<evidence type="ECO:0000313" key="7">
    <source>
        <dbReference type="Proteomes" id="UP000671862"/>
    </source>
</evidence>